<dbReference type="InterPro" id="IPR048936">
    <property type="entry name" value="MvdD-like_ATPgrasp"/>
</dbReference>
<feature type="domain" description="MvdD-like pre-ATP grasp" evidence="1">
    <location>
        <begin position="17"/>
        <end position="122"/>
    </location>
</feature>
<sequence length="335" mass="36635">MGGRVVVVASKWDRDSKLVAQRLMSKSVEVIRLDIEELSHSVVLELILDGTAGSRRQLLLRDTSRVIDLDSVASVWVRSPIDWTFSEDLLPWQRAFAAVETGNMVNALWESLDCFWMSRPSAIEAASWKGEQLQRARSMGLTIPKSLITTDPVAARRFAESCSGSVITKTLASGLGLEVVERASSSGSFPSGRNRDAPMAEKSNAADGVGFVPWLLQEHIDKRAMVRVIVVGDAVFAAEVRSRDRQIAPTASTRSDDEVSCEPVRLPATVAERCHAFVHSYGLTFGVVSMVQKGSGEYVFLENNPVGSFLYLQEQIPSLTIVEAVADCLMRASCS</sequence>
<dbReference type="EMBL" id="JBHLZU010000006">
    <property type="protein sequence ID" value="MFB9903705.1"/>
    <property type="molecule type" value="Genomic_DNA"/>
</dbReference>
<accession>A0ABV5ZTK3</accession>
<evidence type="ECO:0000313" key="3">
    <source>
        <dbReference type="Proteomes" id="UP001589693"/>
    </source>
</evidence>
<dbReference type="GO" id="GO:0016874">
    <property type="term" value="F:ligase activity"/>
    <property type="evidence" value="ECO:0007669"/>
    <property type="project" value="UniProtKB-KW"/>
</dbReference>
<dbReference type="PANTHER" id="PTHR21621:SF0">
    <property type="entry name" value="BETA-CITRYLGLUTAMATE SYNTHASE B-RELATED"/>
    <property type="match status" value="1"/>
</dbReference>
<keyword evidence="3" id="KW-1185">Reference proteome</keyword>
<evidence type="ECO:0000313" key="2">
    <source>
        <dbReference type="EMBL" id="MFB9903705.1"/>
    </source>
</evidence>
<evidence type="ECO:0000259" key="1">
    <source>
        <dbReference type="Pfam" id="PF21068"/>
    </source>
</evidence>
<protein>
    <submittedName>
        <fullName evidence="2">RimK family alpha-L-glutamate ligase</fullName>
    </submittedName>
</protein>
<dbReference type="RefSeq" id="WP_377850861.1">
    <property type="nucleotide sequence ID" value="NZ_JBHLZU010000006.1"/>
</dbReference>
<comment type="caution">
    <text evidence="2">The sequence shown here is derived from an EMBL/GenBank/DDBJ whole genome shotgun (WGS) entry which is preliminary data.</text>
</comment>
<keyword evidence="2" id="KW-0436">Ligase</keyword>
<dbReference type="PANTHER" id="PTHR21621">
    <property type="entry name" value="RIBOSOMAL PROTEIN S6 MODIFICATION PROTEIN"/>
    <property type="match status" value="1"/>
</dbReference>
<reference evidence="2 3" key="1">
    <citation type="submission" date="2024-09" db="EMBL/GenBank/DDBJ databases">
        <authorList>
            <person name="Sun Q."/>
            <person name="Mori K."/>
        </authorList>
    </citation>
    <scope>NUCLEOTIDE SEQUENCE [LARGE SCALE GENOMIC DNA]</scope>
    <source>
        <strain evidence="2 3">TBRC 7907</strain>
    </source>
</reference>
<dbReference type="Gene3D" id="3.30.470.20">
    <property type="entry name" value="ATP-grasp fold, B domain"/>
    <property type="match status" value="1"/>
</dbReference>
<dbReference type="Proteomes" id="UP001589693">
    <property type="component" value="Unassembled WGS sequence"/>
</dbReference>
<gene>
    <name evidence="2" type="ORF">ACFFQA_07130</name>
</gene>
<dbReference type="Pfam" id="PF21068">
    <property type="entry name" value="ATPgraspMvdD"/>
    <property type="match status" value="1"/>
</dbReference>
<proteinExistence type="predicted"/>
<organism evidence="2 3">
    <name type="scientific">Allokutzneria oryzae</name>
    <dbReference type="NCBI Taxonomy" id="1378989"/>
    <lineage>
        <taxon>Bacteria</taxon>
        <taxon>Bacillati</taxon>
        <taxon>Actinomycetota</taxon>
        <taxon>Actinomycetes</taxon>
        <taxon>Pseudonocardiales</taxon>
        <taxon>Pseudonocardiaceae</taxon>
        <taxon>Allokutzneria</taxon>
    </lineage>
</organism>
<name>A0ABV5ZTK3_9PSEU</name>
<dbReference type="SUPFAM" id="SSF56059">
    <property type="entry name" value="Glutathione synthetase ATP-binding domain-like"/>
    <property type="match status" value="1"/>
</dbReference>